<dbReference type="EMBL" id="JAVDQD010000001">
    <property type="protein sequence ID" value="MDR6238139.1"/>
    <property type="molecule type" value="Genomic_DNA"/>
</dbReference>
<reference evidence="1" key="1">
    <citation type="submission" date="2023-07" db="EMBL/GenBank/DDBJ databases">
        <title>Genomic Encyclopedia of Type Strains, Phase IV (KMG-IV): sequencing the most valuable type-strain genomes for metagenomic binning, comparative biology and taxonomic classification.</title>
        <authorList>
            <person name="Goeker M."/>
        </authorList>
    </citation>
    <scope>NUCLEOTIDE SEQUENCE</scope>
    <source>
        <strain evidence="1">DSM 26174</strain>
    </source>
</reference>
<sequence>MIEISLKPKFYSDFLLNCLSQLIQFNDHDEKKAFTI</sequence>
<evidence type="ECO:0000313" key="2">
    <source>
        <dbReference type="Proteomes" id="UP001185092"/>
    </source>
</evidence>
<evidence type="ECO:0000313" key="1">
    <source>
        <dbReference type="EMBL" id="MDR6238139.1"/>
    </source>
</evidence>
<comment type="caution">
    <text evidence="1">The sequence shown here is derived from an EMBL/GenBank/DDBJ whole genome shotgun (WGS) entry which is preliminary data.</text>
</comment>
<keyword evidence="2" id="KW-1185">Reference proteome</keyword>
<name>A0AAE3XLF6_9BACT</name>
<proteinExistence type="predicted"/>
<dbReference type="AlphaFoldDB" id="A0AAE3XLF6"/>
<gene>
    <name evidence="1" type="ORF">HNQ88_001115</name>
</gene>
<dbReference type="Proteomes" id="UP001185092">
    <property type="component" value="Unassembled WGS sequence"/>
</dbReference>
<accession>A0AAE3XLF6</accession>
<protein>
    <submittedName>
        <fullName evidence="1">Uncharacterized protein</fullName>
    </submittedName>
</protein>
<organism evidence="1 2">
    <name type="scientific">Aureibacter tunicatorum</name>
    <dbReference type="NCBI Taxonomy" id="866807"/>
    <lineage>
        <taxon>Bacteria</taxon>
        <taxon>Pseudomonadati</taxon>
        <taxon>Bacteroidota</taxon>
        <taxon>Cytophagia</taxon>
        <taxon>Cytophagales</taxon>
        <taxon>Persicobacteraceae</taxon>
        <taxon>Aureibacter</taxon>
    </lineage>
</organism>